<dbReference type="Gene3D" id="3.40.640.10">
    <property type="entry name" value="Type I PLP-dependent aspartate aminotransferase-like (Major domain)"/>
    <property type="match status" value="1"/>
</dbReference>
<dbReference type="PANTHER" id="PTHR42699:SF1">
    <property type="entry name" value="CYSTATHIONINE GAMMA-SYNTHASE-RELATED"/>
    <property type="match status" value="1"/>
</dbReference>
<proteinExistence type="inferred from homology"/>
<evidence type="ECO:0000256" key="1">
    <source>
        <dbReference type="ARBA" id="ARBA00001933"/>
    </source>
</evidence>
<protein>
    <submittedName>
        <fullName evidence="5">Cystathionine gamma-synthase protein</fullName>
    </submittedName>
</protein>
<evidence type="ECO:0000313" key="6">
    <source>
        <dbReference type="Proteomes" id="UP001362999"/>
    </source>
</evidence>
<evidence type="ECO:0000256" key="3">
    <source>
        <dbReference type="RuleBase" id="RU362118"/>
    </source>
</evidence>
<keyword evidence="6" id="KW-1185">Reference proteome</keyword>
<dbReference type="EMBL" id="JAWWNJ010000017">
    <property type="protein sequence ID" value="KAK7038175.1"/>
    <property type="molecule type" value="Genomic_DNA"/>
</dbReference>
<evidence type="ECO:0000313" key="5">
    <source>
        <dbReference type="EMBL" id="KAK7038175.1"/>
    </source>
</evidence>
<dbReference type="GO" id="GO:0019346">
    <property type="term" value="P:transsulfuration"/>
    <property type="evidence" value="ECO:0007669"/>
    <property type="project" value="InterPro"/>
</dbReference>
<comment type="caution">
    <text evidence="5">The sequence shown here is derived from an EMBL/GenBank/DDBJ whole genome shotgun (WGS) entry which is preliminary data.</text>
</comment>
<dbReference type="InterPro" id="IPR051750">
    <property type="entry name" value="Trans-sulfuration_enzymes"/>
</dbReference>
<dbReference type="GO" id="GO:0003962">
    <property type="term" value="F:cystathionine gamma-synthase activity"/>
    <property type="evidence" value="ECO:0007669"/>
    <property type="project" value="TreeGrafter"/>
</dbReference>
<dbReference type="InterPro" id="IPR015421">
    <property type="entry name" value="PyrdxlP-dep_Trfase_major"/>
</dbReference>
<dbReference type="Gene3D" id="3.90.1150.10">
    <property type="entry name" value="Aspartate Aminotransferase, domain 1"/>
    <property type="match status" value="1"/>
</dbReference>
<sequence length="462" mass="51416">MTSKRLTTELGHSAPPGGPHAITTHLPGWDTTNAFVNGEEWLLRKLNSSYPRLTPFGVVDELISSICQEIGFFPTHRCFPFLHPTSFSIAQTFALSPNRKGNDLEPADLVFKIVDVYGVRLYCVGYPPAKLASINGVWQLHGVGVSTRLAEHLLKHADTMVEVPFDVGQLPPPTYLPETCAHEQLRDRISSMAAIYRMHQAAMRAPEGFQHFGPCDAQSGVIDKLEAYIQTQEVVSCVFLEFPSNPLLVSVDLKRLRNLADQYGFLIFVDNTVSGLSNVDLLPIADIIMVSLTKSFSGYANVMGGTAILNPSLPFYSALKNVLYPSLSDTTANYEAFMRPATESFVPGYGGLLSVDFASLEAARAFYDHFDVHKSPHLGAHLTLALNTNQFILSKDEEDFRYHEQYGQKLEQVRIAAGLEEVEELTEVVEEALRYAERKMGRQSFELDCNIKSESWYKLVLG</sequence>
<dbReference type="InterPro" id="IPR015424">
    <property type="entry name" value="PyrdxlP-dep_Trfase"/>
</dbReference>
<organism evidence="5 6">
    <name type="scientific">Favolaschia claudopus</name>
    <dbReference type="NCBI Taxonomy" id="2862362"/>
    <lineage>
        <taxon>Eukaryota</taxon>
        <taxon>Fungi</taxon>
        <taxon>Dikarya</taxon>
        <taxon>Basidiomycota</taxon>
        <taxon>Agaricomycotina</taxon>
        <taxon>Agaricomycetes</taxon>
        <taxon>Agaricomycetidae</taxon>
        <taxon>Agaricales</taxon>
        <taxon>Marasmiineae</taxon>
        <taxon>Mycenaceae</taxon>
        <taxon>Favolaschia</taxon>
    </lineage>
</organism>
<dbReference type="AlphaFoldDB" id="A0AAW0CIH2"/>
<keyword evidence="2 3" id="KW-0663">Pyridoxal phosphate</keyword>
<dbReference type="Pfam" id="PF01053">
    <property type="entry name" value="Cys_Met_Meta_PP"/>
    <property type="match status" value="1"/>
</dbReference>
<dbReference type="Proteomes" id="UP001362999">
    <property type="component" value="Unassembled WGS sequence"/>
</dbReference>
<comment type="similarity">
    <text evidence="3">Belongs to the trans-sulfuration enzymes family.</text>
</comment>
<evidence type="ECO:0000256" key="4">
    <source>
        <dbReference type="SAM" id="MobiDB-lite"/>
    </source>
</evidence>
<dbReference type="PANTHER" id="PTHR42699">
    <property type="match status" value="1"/>
</dbReference>
<evidence type="ECO:0000256" key="2">
    <source>
        <dbReference type="ARBA" id="ARBA00022898"/>
    </source>
</evidence>
<name>A0AAW0CIH2_9AGAR</name>
<dbReference type="GO" id="GO:0030170">
    <property type="term" value="F:pyridoxal phosphate binding"/>
    <property type="evidence" value="ECO:0007669"/>
    <property type="project" value="InterPro"/>
</dbReference>
<gene>
    <name evidence="5" type="ORF">R3P38DRAFT_2770477</name>
</gene>
<dbReference type="SUPFAM" id="SSF53383">
    <property type="entry name" value="PLP-dependent transferases"/>
    <property type="match status" value="1"/>
</dbReference>
<accession>A0AAW0CIH2</accession>
<feature type="region of interest" description="Disordered" evidence="4">
    <location>
        <begin position="1"/>
        <end position="21"/>
    </location>
</feature>
<dbReference type="InterPro" id="IPR000277">
    <property type="entry name" value="Cys/Met-Metab_PyrdxlP-dep_enz"/>
</dbReference>
<comment type="cofactor">
    <cofactor evidence="1 3">
        <name>pyridoxal 5'-phosphate</name>
        <dbReference type="ChEBI" id="CHEBI:597326"/>
    </cofactor>
</comment>
<dbReference type="InterPro" id="IPR015422">
    <property type="entry name" value="PyrdxlP-dep_Trfase_small"/>
</dbReference>
<reference evidence="5 6" key="1">
    <citation type="journal article" date="2024" name="J Genomics">
        <title>Draft genome sequencing and assembly of Favolaschia claudopus CIRM-BRFM 2984 isolated from oak limbs.</title>
        <authorList>
            <person name="Navarro D."/>
            <person name="Drula E."/>
            <person name="Chaduli D."/>
            <person name="Cazenave R."/>
            <person name="Ahrendt S."/>
            <person name="Wang J."/>
            <person name="Lipzen A."/>
            <person name="Daum C."/>
            <person name="Barry K."/>
            <person name="Grigoriev I.V."/>
            <person name="Favel A."/>
            <person name="Rosso M.N."/>
            <person name="Martin F."/>
        </authorList>
    </citation>
    <scope>NUCLEOTIDE SEQUENCE [LARGE SCALE GENOMIC DNA]</scope>
    <source>
        <strain evidence="5 6">CIRM-BRFM 2984</strain>
    </source>
</reference>